<dbReference type="HOGENOM" id="CLU_1246416_0_0_1"/>
<name>R7U544_CAPTE</name>
<gene>
    <name evidence="2" type="ORF">CAPTEDRAFT_189982</name>
</gene>
<dbReference type="Pfam" id="PF00024">
    <property type="entry name" value="PAN_1"/>
    <property type="match status" value="1"/>
</dbReference>
<dbReference type="EMBL" id="AMQN01010553">
    <property type="status" value="NOT_ANNOTATED_CDS"/>
    <property type="molecule type" value="Genomic_DNA"/>
</dbReference>
<reference evidence="4" key="1">
    <citation type="submission" date="2012-12" db="EMBL/GenBank/DDBJ databases">
        <authorList>
            <person name="Hellsten U."/>
            <person name="Grimwood J."/>
            <person name="Chapman J.A."/>
            <person name="Shapiro H."/>
            <person name="Aerts A."/>
            <person name="Otillar R.P."/>
            <person name="Terry A.Y."/>
            <person name="Boore J.L."/>
            <person name="Simakov O."/>
            <person name="Marletaz F."/>
            <person name="Cho S.-J."/>
            <person name="Edsinger-Gonzales E."/>
            <person name="Havlak P."/>
            <person name="Kuo D.-H."/>
            <person name="Larsson T."/>
            <person name="Lv J."/>
            <person name="Arendt D."/>
            <person name="Savage R."/>
            <person name="Osoegawa K."/>
            <person name="de Jong P."/>
            <person name="Lindberg D.R."/>
            <person name="Seaver E.C."/>
            <person name="Weisblat D.A."/>
            <person name="Putnam N.H."/>
            <person name="Grigoriev I.V."/>
            <person name="Rokhsar D.S."/>
        </authorList>
    </citation>
    <scope>NUCLEOTIDE SEQUENCE</scope>
    <source>
        <strain evidence="4">I ESC-2004</strain>
    </source>
</reference>
<reference evidence="2 4" key="2">
    <citation type="journal article" date="2013" name="Nature">
        <title>Insights into bilaterian evolution from three spiralian genomes.</title>
        <authorList>
            <person name="Simakov O."/>
            <person name="Marletaz F."/>
            <person name="Cho S.J."/>
            <person name="Edsinger-Gonzales E."/>
            <person name="Havlak P."/>
            <person name="Hellsten U."/>
            <person name="Kuo D.H."/>
            <person name="Larsson T."/>
            <person name="Lv J."/>
            <person name="Arendt D."/>
            <person name="Savage R."/>
            <person name="Osoegawa K."/>
            <person name="de Jong P."/>
            <person name="Grimwood J."/>
            <person name="Chapman J.A."/>
            <person name="Shapiro H."/>
            <person name="Aerts A."/>
            <person name="Otillar R.P."/>
            <person name="Terry A.Y."/>
            <person name="Boore J.L."/>
            <person name="Grigoriev I.V."/>
            <person name="Lindberg D.R."/>
            <person name="Seaver E.C."/>
            <person name="Weisblat D.A."/>
            <person name="Putnam N.H."/>
            <person name="Rokhsar D.S."/>
        </authorList>
    </citation>
    <scope>NUCLEOTIDE SEQUENCE</scope>
    <source>
        <strain evidence="2 4">I ESC-2004</strain>
    </source>
</reference>
<organism evidence="2">
    <name type="scientific">Capitella teleta</name>
    <name type="common">Polychaete worm</name>
    <dbReference type="NCBI Taxonomy" id="283909"/>
    <lineage>
        <taxon>Eukaryota</taxon>
        <taxon>Metazoa</taxon>
        <taxon>Spiralia</taxon>
        <taxon>Lophotrochozoa</taxon>
        <taxon>Annelida</taxon>
        <taxon>Polychaeta</taxon>
        <taxon>Sedentaria</taxon>
        <taxon>Scolecida</taxon>
        <taxon>Capitellidae</taxon>
        <taxon>Capitella</taxon>
    </lineage>
</organism>
<dbReference type="SUPFAM" id="SSF57414">
    <property type="entry name" value="Hairpin loop containing domain-like"/>
    <property type="match status" value="1"/>
</dbReference>
<dbReference type="InterPro" id="IPR003609">
    <property type="entry name" value="Pan_app"/>
</dbReference>
<dbReference type="Proteomes" id="UP000014760">
    <property type="component" value="Unassembled WGS sequence"/>
</dbReference>
<reference evidence="3" key="3">
    <citation type="submission" date="2015-06" db="UniProtKB">
        <authorList>
            <consortium name="EnsemblMetazoa"/>
        </authorList>
    </citation>
    <scope>IDENTIFICATION</scope>
</reference>
<feature type="domain" description="Apple" evidence="1">
    <location>
        <begin position="140"/>
        <end position="190"/>
    </location>
</feature>
<proteinExistence type="predicted"/>
<dbReference type="EnsemblMetazoa" id="CapteT189982">
    <property type="protein sequence ID" value="CapteP189982"/>
    <property type="gene ID" value="CapteG189982"/>
</dbReference>
<keyword evidence="4" id="KW-1185">Reference proteome</keyword>
<evidence type="ECO:0000313" key="4">
    <source>
        <dbReference type="Proteomes" id="UP000014760"/>
    </source>
</evidence>
<evidence type="ECO:0000313" key="2">
    <source>
        <dbReference type="EMBL" id="ELT98275.1"/>
    </source>
</evidence>
<evidence type="ECO:0000259" key="1">
    <source>
        <dbReference type="Pfam" id="PF00024"/>
    </source>
</evidence>
<evidence type="ECO:0000313" key="3">
    <source>
        <dbReference type="EnsemblMetazoa" id="CapteP189982"/>
    </source>
</evidence>
<dbReference type="AlphaFoldDB" id="R7U544"/>
<accession>R7U544</accession>
<protein>
    <recommendedName>
        <fullName evidence="1">Apple domain-containing protein</fullName>
    </recommendedName>
</protein>
<dbReference type="EMBL" id="KB308112">
    <property type="protein sequence ID" value="ELT98275.1"/>
    <property type="molecule type" value="Genomic_DNA"/>
</dbReference>
<sequence>MVAYQFWLPGNIDFMFVLFEKRMNMNRVTSRTSAKMEVCVVMSLLVQVAVAAVRDLPMKSFNPFTIRSEVYTEIETESKIGCIVKCLNAREGCLSLELRRSGFKYACTLFYIDDMNSTIVTVQTDPTVETYIMGVWEEVIHPGVCTKGHNTLAIEGISSSEECLDLCYQRTDFFCRSLDWSVNGRCNLQSGWLFTIPLKDISDPCYVAGYWELIERVFLPFA</sequence>